<dbReference type="VEuPathDB" id="FungiDB:Z518_01471"/>
<organism evidence="1 2">
    <name type="scientific">Rhinocladiella mackenziei CBS 650.93</name>
    <dbReference type="NCBI Taxonomy" id="1442369"/>
    <lineage>
        <taxon>Eukaryota</taxon>
        <taxon>Fungi</taxon>
        <taxon>Dikarya</taxon>
        <taxon>Ascomycota</taxon>
        <taxon>Pezizomycotina</taxon>
        <taxon>Eurotiomycetes</taxon>
        <taxon>Chaetothyriomycetidae</taxon>
        <taxon>Chaetothyriales</taxon>
        <taxon>Herpotrichiellaceae</taxon>
        <taxon>Rhinocladiella</taxon>
    </lineage>
</organism>
<evidence type="ECO:0000313" key="1">
    <source>
        <dbReference type="EMBL" id="KIX10389.1"/>
    </source>
</evidence>
<dbReference type="RefSeq" id="XP_013277525.1">
    <property type="nucleotide sequence ID" value="XM_013422071.1"/>
</dbReference>
<evidence type="ECO:0000313" key="2">
    <source>
        <dbReference type="Proteomes" id="UP000053617"/>
    </source>
</evidence>
<gene>
    <name evidence="1" type="ORF">Z518_01471</name>
</gene>
<proteinExistence type="predicted"/>
<keyword evidence="2" id="KW-1185">Reference proteome</keyword>
<dbReference type="AlphaFoldDB" id="A0A0D2IWL3"/>
<dbReference type="GeneID" id="25289542"/>
<dbReference type="EMBL" id="KN847475">
    <property type="protein sequence ID" value="KIX10389.1"/>
    <property type="molecule type" value="Genomic_DNA"/>
</dbReference>
<accession>A0A0D2IWL3</accession>
<dbReference type="HOGENOM" id="CLU_1866248_0_0_1"/>
<reference evidence="1 2" key="1">
    <citation type="submission" date="2015-01" db="EMBL/GenBank/DDBJ databases">
        <title>The Genome Sequence of Rhinocladiella mackenzie CBS 650.93.</title>
        <authorList>
            <consortium name="The Broad Institute Genomics Platform"/>
            <person name="Cuomo C."/>
            <person name="de Hoog S."/>
            <person name="Gorbushina A."/>
            <person name="Stielow B."/>
            <person name="Teixiera M."/>
            <person name="Abouelleil A."/>
            <person name="Chapman S.B."/>
            <person name="Priest M."/>
            <person name="Young S.K."/>
            <person name="Wortman J."/>
            <person name="Nusbaum C."/>
            <person name="Birren B."/>
        </authorList>
    </citation>
    <scope>NUCLEOTIDE SEQUENCE [LARGE SCALE GENOMIC DNA]</scope>
    <source>
        <strain evidence="1 2">CBS 650.93</strain>
    </source>
</reference>
<sequence length="137" mass="15349">MSPAKKVAIKAAATREGQKGQAGLYHIRKFYTNRESSDNEVKSSQMLEFAVARGDGSPETFLMNHLRFPKRNFKLLTGSTSTLRCIVLAFYNQLSEEIQVLLDDLDITASKVLLLHQLGHEDICSWIETSMALYPGV</sequence>
<dbReference type="Proteomes" id="UP000053617">
    <property type="component" value="Unassembled WGS sequence"/>
</dbReference>
<name>A0A0D2IWL3_9EURO</name>
<protein>
    <submittedName>
        <fullName evidence="1">Uncharacterized protein</fullName>
    </submittedName>
</protein>